<evidence type="ECO:0000313" key="14">
    <source>
        <dbReference type="EMBL" id="SDS90177.1"/>
    </source>
</evidence>
<organism evidence="14 15">
    <name type="scientific">Bradyrhizobium canariense</name>
    <dbReference type="NCBI Taxonomy" id="255045"/>
    <lineage>
        <taxon>Bacteria</taxon>
        <taxon>Pseudomonadati</taxon>
        <taxon>Pseudomonadota</taxon>
        <taxon>Alphaproteobacteria</taxon>
        <taxon>Hyphomicrobiales</taxon>
        <taxon>Nitrobacteraceae</taxon>
        <taxon>Bradyrhizobium</taxon>
    </lineage>
</organism>
<dbReference type="InterPro" id="IPR047214">
    <property type="entry name" value="TPP_PDC_IPDC"/>
</dbReference>
<evidence type="ECO:0000256" key="6">
    <source>
        <dbReference type="ARBA" id="ARBA00022842"/>
    </source>
</evidence>
<comment type="cofactor">
    <cofactor evidence="9">
        <name>Mg(2+)</name>
        <dbReference type="ChEBI" id="CHEBI:18420"/>
    </cofactor>
    <text evidence="9">Binds 1 Mg(2+) per subunit.</text>
</comment>
<dbReference type="Gene3D" id="3.40.50.1220">
    <property type="entry name" value="TPP-binding domain"/>
    <property type="match status" value="1"/>
</dbReference>
<dbReference type="InterPro" id="IPR012001">
    <property type="entry name" value="Thiamin_PyroP_enz_TPP-bd_dom"/>
</dbReference>
<evidence type="ECO:0000259" key="13">
    <source>
        <dbReference type="Pfam" id="PF02776"/>
    </source>
</evidence>
<protein>
    <submittedName>
        <fullName evidence="14">Indolepyruvate decarboxylase</fullName>
    </submittedName>
</protein>
<sequence>MTKQRPKTDTSAVNVADYIVARLAAEGIDHCFGVAGDYVFPICDAVDNSAKVKWIGCANELNASYAADGYARIRGAAMLATTYGVGELSAMNGVMGAKAERSLVFHVVGMPSYQHQRLHKIAHHTLGDGVFGNFVELSAGAACCHAVINPENCVVEMERIIAEARRNNQPAYIAVPSDYALSPVVSADVKPIVPKSNEAALQKAMAIIAERINKAKSIVAFPAFTISRLGLQKEAQKAIEALGCPFVTTLMEKCVIGESHPQFAGMYAGAVSEPKTRKIIEGADLVLDLGGVNLNDITTAAYSGQLDLSRFVTVGLDDVRIGDQVIANVRLEDILSGLAKLKPSSAPYKGKPQGLAQVNGRPSDKITMAALYPRYAAFLRAGDTVILETGSSSLGVTPTILPDGVRVEAQVLWGSIGWATPAAFGVALADPSRRTILITGEGSHQLTANDVGAMGRFGANVIVFVLNNGGYLIERALEENPDWTYNDVAPWNYAELPKALGCANWYTARVTTVGELDEAMKAARASKTGAYIEIVGGKMDMPPALAFAHGQLQAMYGDTP</sequence>
<dbReference type="SUPFAM" id="SSF52518">
    <property type="entry name" value="Thiamin diphosphate-binding fold (THDP-binding)"/>
    <property type="match status" value="2"/>
</dbReference>
<dbReference type="CDD" id="cd02005">
    <property type="entry name" value="TPP_PDC_IPDC"/>
    <property type="match status" value="1"/>
</dbReference>
<dbReference type="FunFam" id="3.40.50.970:FF:000024">
    <property type="entry name" value="Pyruvate decarboxylase isozyme"/>
    <property type="match status" value="1"/>
</dbReference>
<keyword evidence="5" id="KW-0210">Decarboxylase</keyword>
<dbReference type="GO" id="GO:0030976">
    <property type="term" value="F:thiamine pyrophosphate binding"/>
    <property type="evidence" value="ECO:0007669"/>
    <property type="project" value="InterPro"/>
</dbReference>
<evidence type="ECO:0000256" key="8">
    <source>
        <dbReference type="ARBA" id="ARBA00023239"/>
    </source>
</evidence>
<comment type="similarity">
    <text evidence="3 10">Belongs to the TPP enzyme family.</text>
</comment>
<keyword evidence="4 9" id="KW-0479">Metal-binding</keyword>
<dbReference type="RefSeq" id="WP_146688245.1">
    <property type="nucleotide sequence ID" value="NZ_LT629750.1"/>
</dbReference>
<dbReference type="PANTHER" id="PTHR43452:SF30">
    <property type="entry name" value="PYRUVATE DECARBOXYLASE ISOZYME 1-RELATED"/>
    <property type="match status" value="1"/>
</dbReference>
<feature type="binding site" evidence="9">
    <location>
        <position position="468"/>
    </location>
    <ligand>
        <name>Mg(2+)</name>
        <dbReference type="ChEBI" id="CHEBI:18420"/>
    </ligand>
</feature>
<dbReference type="PIRSF" id="PIRSF036565">
    <property type="entry name" value="Pyruvt_ip_decrb"/>
    <property type="match status" value="1"/>
</dbReference>
<dbReference type="EMBL" id="LT629750">
    <property type="protein sequence ID" value="SDS90177.1"/>
    <property type="molecule type" value="Genomic_DNA"/>
</dbReference>
<dbReference type="Gene3D" id="3.40.50.970">
    <property type="match status" value="2"/>
</dbReference>
<dbReference type="GO" id="GO:0000287">
    <property type="term" value="F:magnesium ion binding"/>
    <property type="evidence" value="ECO:0007669"/>
    <property type="project" value="InterPro"/>
</dbReference>
<dbReference type="InterPro" id="IPR011766">
    <property type="entry name" value="TPP_enzyme_TPP-bd"/>
</dbReference>
<feature type="domain" description="Thiamine pyrophosphate enzyme TPP-binding" evidence="12">
    <location>
        <begin position="412"/>
        <end position="534"/>
    </location>
</feature>
<dbReference type="InterPro" id="IPR029061">
    <property type="entry name" value="THDP-binding"/>
</dbReference>
<gene>
    <name evidence="14" type="ORF">SAMN05444158_3620</name>
</gene>
<evidence type="ECO:0000259" key="11">
    <source>
        <dbReference type="Pfam" id="PF00205"/>
    </source>
</evidence>
<evidence type="ECO:0000256" key="3">
    <source>
        <dbReference type="ARBA" id="ARBA00007812"/>
    </source>
</evidence>
<dbReference type="GO" id="GO:0005829">
    <property type="term" value="C:cytosol"/>
    <property type="evidence" value="ECO:0007669"/>
    <property type="project" value="TreeGrafter"/>
</dbReference>
<feature type="domain" description="Thiamine pyrophosphate enzyme N-terminal TPP-binding" evidence="13">
    <location>
        <begin position="14"/>
        <end position="119"/>
    </location>
</feature>
<evidence type="ECO:0000259" key="12">
    <source>
        <dbReference type="Pfam" id="PF02775"/>
    </source>
</evidence>
<evidence type="ECO:0000256" key="2">
    <source>
        <dbReference type="ARBA" id="ARBA00001964"/>
    </source>
</evidence>
<dbReference type="PANTHER" id="PTHR43452">
    <property type="entry name" value="PYRUVATE DECARBOXYLASE"/>
    <property type="match status" value="1"/>
</dbReference>
<keyword evidence="15" id="KW-1185">Reference proteome</keyword>
<proteinExistence type="inferred from homology"/>
<keyword evidence="7 10" id="KW-0786">Thiamine pyrophosphate</keyword>
<evidence type="ECO:0000256" key="7">
    <source>
        <dbReference type="ARBA" id="ARBA00023052"/>
    </source>
</evidence>
<dbReference type="Proteomes" id="UP000243904">
    <property type="component" value="Chromosome I"/>
</dbReference>
<feature type="domain" description="Thiamine pyrophosphate enzyme central" evidence="11">
    <location>
        <begin position="208"/>
        <end position="330"/>
    </location>
</feature>
<feature type="binding site" evidence="9">
    <location>
        <position position="470"/>
    </location>
    <ligand>
        <name>Mg(2+)</name>
        <dbReference type="ChEBI" id="CHEBI:18420"/>
    </ligand>
</feature>
<accession>A0A1H1VZ84</accession>
<comment type="cofactor">
    <cofactor evidence="1">
        <name>a metal cation</name>
        <dbReference type="ChEBI" id="CHEBI:25213"/>
    </cofactor>
</comment>
<keyword evidence="6 9" id="KW-0460">Magnesium</keyword>
<dbReference type="Pfam" id="PF02776">
    <property type="entry name" value="TPP_enzyme_N"/>
    <property type="match status" value="1"/>
</dbReference>
<dbReference type="Pfam" id="PF00205">
    <property type="entry name" value="TPP_enzyme_M"/>
    <property type="match status" value="1"/>
</dbReference>
<comment type="cofactor">
    <cofactor evidence="2">
        <name>thiamine diphosphate</name>
        <dbReference type="ChEBI" id="CHEBI:58937"/>
    </cofactor>
</comment>
<dbReference type="CDD" id="cd07038">
    <property type="entry name" value="TPP_PYR_PDC_IPDC_like"/>
    <property type="match status" value="1"/>
</dbReference>
<evidence type="ECO:0000313" key="15">
    <source>
        <dbReference type="Proteomes" id="UP000243904"/>
    </source>
</evidence>
<dbReference type="Pfam" id="PF02775">
    <property type="entry name" value="TPP_enzyme_C"/>
    <property type="match status" value="1"/>
</dbReference>
<dbReference type="GO" id="GO:0000949">
    <property type="term" value="P:aromatic amino acid family catabolic process to alcohol via Ehrlich pathway"/>
    <property type="evidence" value="ECO:0007669"/>
    <property type="project" value="TreeGrafter"/>
</dbReference>
<keyword evidence="14" id="KW-0670">Pyruvate</keyword>
<dbReference type="AlphaFoldDB" id="A0A1H1VZ84"/>
<dbReference type="GO" id="GO:0004737">
    <property type="term" value="F:pyruvate decarboxylase activity"/>
    <property type="evidence" value="ECO:0007669"/>
    <property type="project" value="TreeGrafter"/>
</dbReference>
<dbReference type="InterPro" id="IPR012110">
    <property type="entry name" value="PDC/IPDC-like"/>
</dbReference>
<reference evidence="15" key="1">
    <citation type="submission" date="2016-10" db="EMBL/GenBank/DDBJ databases">
        <authorList>
            <person name="Varghese N."/>
            <person name="Submissions S."/>
        </authorList>
    </citation>
    <scope>NUCLEOTIDE SEQUENCE [LARGE SCALE GENOMIC DNA]</scope>
    <source>
        <strain evidence="15">GAS369</strain>
    </source>
</reference>
<dbReference type="InterPro" id="IPR012000">
    <property type="entry name" value="Thiamin_PyroP_enz_cen_dom"/>
</dbReference>
<dbReference type="InterPro" id="IPR029035">
    <property type="entry name" value="DHS-like_NAD/FAD-binding_dom"/>
</dbReference>
<name>A0A1H1VZ84_9BRAD</name>
<keyword evidence="8" id="KW-0456">Lyase</keyword>
<evidence type="ECO:0000256" key="10">
    <source>
        <dbReference type="RuleBase" id="RU362132"/>
    </source>
</evidence>
<dbReference type="SUPFAM" id="SSF52467">
    <property type="entry name" value="DHS-like NAD/FAD-binding domain"/>
    <property type="match status" value="1"/>
</dbReference>
<dbReference type="InterPro" id="IPR047213">
    <property type="entry name" value="TPP_PYR_PDC_IPDC-like"/>
</dbReference>
<evidence type="ECO:0000256" key="5">
    <source>
        <dbReference type="ARBA" id="ARBA00022793"/>
    </source>
</evidence>
<evidence type="ECO:0000256" key="9">
    <source>
        <dbReference type="PIRSR" id="PIRSR036565-2"/>
    </source>
</evidence>
<evidence type="ECO:0000256" key="4">
    <source>
        <dbReference type="ARBA" id="ARBA00022723"/>
    </source>
</evidence>
<evidence type="ECO:0000256" key="1">
    <source>
        <dbReference type="ARBA" id="ARBA00001920"/>
    </source>
</evidence>